<comment type="caution">
    <text evidence="1">The sequence shown here is derived from an EMBL/GenBank/DDBJ whole genome shotgun (WGS) entry which is preliminary data.</text>
</comment>
<gene>
    <name evidence="1" type="ORF">KC19_12G045700</name>
</gene>
<dbReference type="AlphaFoldDB" id="A0A8T0G605"/>
<keyword evidence="2" id="KW-1185">Reference proteome</keyword>
<sequence>MFISQFDLHPGGSNLHPLDAIMLQTAVQRDWIQAREMQVGSKFETLSSWEQVLEK</sequence>
<reference evidence="1" key="1">
    <citation type="submission" date="2020-06" db="EMBL/GenBank/DDBJ databases">
        <title>WGS assembly of Ceratodon purpureus strain R40.</title>
        <authorList>
            <person name="Carey S.B."/>
            <person name="Jenkins J."/>
            <person name="Shu S."/>
            <person name="Lovell J.T."/>
            <person name="Sreedasyam A."/>
            <person name="Maumus F."/>
            <person name="Tiley G.P."/>
            <person name="Fernandez-Pozo N."/>
            <person name="Barry K."/>
            <person name="Chen C."/>
            <person name="Wang M."/>
            <person name="Lipzen A."/>
            <person name="Daum C."/>
            <person name="Saski C.A."/>
            <person name="Payton A.C."/>
            <person name="Mcbreen J.C."/>
            <person name="Conrad R.E."/>
            <person name="Kollar L.M."/>
            <person name="Olsson S."/>
            <person name="Huttunen S."/>
            <person name="Landis J.B."/>
            <person name="Wickett N.J."/>
            <person name="Johnson M.G."/>
            <person name="Rensing S.A."/>
            <person name="Grimwood J."/>
            <person name="Schmutz J."/>
            <person name="Mcdaniel S.F."/>
        </authorList>
    </citation>
    <scope>NUCLEOTIDE SEQUENCE</scope>
    <source>
        <strain evidence="1">R40</strain>
    </source>
</reference>
<protein>
    <submittedName>
        <fullName evidence="1">Uncharacterized protein</fullName>
    </submittedName>
</protein>
<name>A0A8T0G605_CERPU</name>
<proteinExistence type="predicted"/>
<dbReference type="Proteomes" id="UP000822688">
    <property type="component" value="Chromosome 12"/>
</dbReference>
<accession>A0A8T0G605</accession>
<evidence type="ECO:0000313" key="2">
    <source>
        <dbReference type="Proteomes" id="UP000822688"/>
    </source>
</evidence>
<organism evidence="1 2">
    <name type="scientific">Ceratodon purpureus</name>
    <name type="common">Fire moss</name>
    <name type="synonym">Dicranum purpureum</name>
    <dbReference type="NCBI Taxonomy" id="3225"/>
    <lineage>
        <taxon>Eukaryota</taxon>
        <taxon>Viridiplantae</taxon>
        <taxon>Streptophyta</taxon>
        <taxon>Embryophyta</taxon>
        <taxon>Bryophyta</taxon>
        <taxon>Bryophytina</taxon>
        <taxon>Bryopsida</taxon>
        <taxon>Dicranidae</taxon>
        <taxon>Pseudoditrichales</taxon>
        <taxon>Ditrichaceae</taxon>
        <taxon>Ceratodon</taxon>
    </lineage>
</organism>
<evidence type="ECO:0000313" key="1">
    <source>
        <dbReference type="EMBL" id="KAG0553874.1"/>
    </source>
</evidence>
<dbReference type="EMBL" id="CM026433">
    <property type="protein sequence ID" value="KAG0553874.1"/>
    <property type="molecule type" value="Genomic_DNA"/>
</dbReference>